<keyword evidence="2" id="KW-1185">Reference proteome</keyword>
<dbReference type="Proteomes" id="UP001500943">
    <property type="component" value="Unassembled WGS sequence"/>
</dbReference>
<gene>
    <name evidence="1" type="ORF">GCM10009655_07270</name>
</gene>
<protein>
    <submittedName>
        <fullName evidence="1">Uncharacterized protein</fullName>
    </submittedName>
</protein>
<comment type="caution">
    <text evidence="1">The sequence shown here is derived from an EMBL/GenBank/DDBJ whole genome shotgun (WGS) entry which is preliminary data.</text>
</comment>
<dbReference type="EMBL" id="BAAAKW010000017">
    <property type="protein sequence ID" value="GAA1210759.1"/>
    <property type="molecule type" value="Genomic_DNA"/>
</dbReference>
<proteinExistence type="predicted"/>
<accession>A0ABP4G207</accession>
<organism evidence="1 2">
    <name type="scientific">Rhodoglobus aureus</name>
    <dbReference type="NCBI Taxonomy" id="191497"/>
    <lineage>
        <taxon>Bacteria</taxon>
        <taxon>Bacillati</taxon>
        <taxon>Actinomycetota</taxon>
        <taxon>Actinomycetes</taxon>
        <taxon>Micrococcales</taxon>
        <taxon>Microbacteriaceae</taxon>
        <taxon>Rhodoglobus</taxon>
    </lineage>
</organism>
<sequence length="77" mass="8528">MDLRFHQFKAFEEGDGVLDEQLCFGGELHASARFNQQWNPCFFFKEGQLLGDCGGGVTECAGYRGDGSAQLEFAQKS</sequence>
<evidence type="ECO:0000313" key="2">
    <source>
        <dbReference type="Proteomes" id="UP001500943"/>
    </source>
</evidence>
<name>A0ABP4G207_9MICO</name>
<evidence type="ECO:0000313" key="1">
    <source>
        <dbReference type="EMBL" id="GAA1210759.1"/>
    </source>
</evidence>
<reference evidence="2" key="1">
    <citation type="journal article" date="2019" name="Int. J. Syst. Evol. Microbiol.">
        <title>The Global Catalogue of Microorganisms (GCM) 10K type strain sequencing project: providing services to taxonomists for standard genome sequencing and annotation.</title>
        <authorList>
            <consortium name="The Broad Institute Genomics Platform"/>
            <consortium name="The Broad Institute Genome Sequencing Center for Infectious Disease"/>
            <person name="Wu L."/>
            <person name="Ma J."/>
        </authorList>
    </citation>
    <scope>NUCLEOTIDE SEQUENCE [LARGE SCALE GENOMIC DNA]</scope>
    <source>
        <strain evidence="2">JCM 12762</strain>
    </source>
</reference>